<evidence type="ECO:0000256" key="2">
    <source>
        <dbReference type="SAM" id="SignalP"/>
    </source>
</evidence>
<dbReference type="GO" id="GO:0009279">
    <property type="term" value="C:cell outer membrane"/>
    <property type="evidence" value="ECO:0007669"/>
    <property type="project" value="UniProtKB-SubCell"/>
</dbReference>
<keyword evidence="1" id="KW-0998">Cell outer membrane</keyword>
<dbReference type="Gene3D" id="2.170.130.10">
    <property type="entry name" value="TonB-dependent receptor, plug domain"/>
    <property type="match status" value="1"/>
</dbReference>
<dbReference type="AlphaFoldDB" id="A0A2S7T955"/>
<name>A0A2S7T955_9FLAO</name>
<comment type="similarity">
    <text evidence="1">Belongs to the TonB-dependent receptor family.</text>
</comment>
<evidence type="ECO:0000313" key="4">
    <source>
        <dbReference type="Proteomes" id="UP000239366"/>
    </source>
</evidence>
<keyword evidence="2" id="KW-0732">Signal</keyword>
<keyword evidence="4" id="KW-1185">Reference proteome</keyword>
<feature type="chain" id="PRO_5015783183" description="TonB-dependent receptor plug domain-containing protein" evidence="2">
    <location>
        <begin position="28"/>
        <end position="131"/>
    </location>
</feature>
<keyword evidence="1" id="KW-1134">Transmembrane beta strand</keyword>
<comment type="subcellular location">
    <subcellularLocation>
        <location evidence="1">Cell outer membrane</location>
        <topology evidence="1">Multi-pass membrane protein</topology>
    </subcellularLocation>
</comment>
<proteinExistence type="inferred from homology"/>
<dbReference type="PROSITE" id="PS51257">
    <property type="entry name" value="PROKAR_LIPOPROTEIN"/>
    <property type="match status" value="1"/>
</dbReference>
<dbReference type="RefSeq" id="WP_105001768.1">
    <property type="nucleotide sequence ID" value="NZ_MQVX01000001.1"/>
</dbReference>
<comment type="caution">
    <text evidence="3">The sequence shown here is derived from an EMBL/GenBank/DDBJ whole genome shotgun (WGS) entry which is preliminary data.</text>
</comment>
<reference evidence="4" key="1">
    <citation type="submission" date="2016-11" db="EMBL/GenBank/DDBJ databases">
        <title>Trade-off between light-utilization and light-protection in marine flavobacteria.</title>
        <authorList>
            <person name="Kumagai Y."/>
            <person name="Yoshizawa S."/>
            <person name="Kogure K."/>
        </authorList>
    </citation>
    <scope>NUCLEOTIDE SEQUENCE [LARGE SCALE GENOMIC DNA]</scope>
    <source>
        <strain evidence="4">SG-18</strain>
    </source>
</reference>
<evidence type="ECO:0000313" key="3">
    <source>
        <dbReference type="EMBL" id="PQJ16098.1"/>
    </source>
</evidence>
<feature type="signal peptide" evidence="2">
    <location>
        <begin position="1"/>
        <end position="27"/>
    </location>
</feature>
<dbReference type="SUPFAM" id="SSF56935">
    <property type="entry name" value="Porins"/>
    <property type="match status" value="1"/>
</dbReference>
<dbReference type="EMBL" id="MQVX01000001">
    <property type="protein sequence ID" value="PQJ16098.1"/>
    <property type="molecule type" value="Genomic_DNA"/>
</dbReference>
<evidence type="ECO:0000256" key="1">
    <source>
        <dbReference type="PROSITE-ProRule" id="PRU01360"/>
    </source>
</evidence>
<sequence>MKITIRLVSLLLFLSLASCISTQPTQAGALGQELEEKNRNNLSLLQRIRQLPGVTISNGVPVIINTANSIDKSANVEPLYVLNNYIVGNSFRSVIELVDSYNVKSVRKLSSSEASFYGSRAGNGVIKITTY</sequence>
<gene>
    <name evidence="3" type="ORF">BST99_10500</name>
</gene>
<dbReference type="InterPro" id="IPR037066">
    <property type="entry name" value="Plug_dom_sf"/>
</dbReference>
<dbReference type="InterPro" id="IPR039426">
    <property type="entry name" value="TonB-dep_rcpt-like"/>
</dbReference>
<dbReference type="OrthoDB" id="982809at2"/>
<organism evidence="3 4">
    <name type="scientific">Aureicoccus marinus</name>
    <dbReference type="NCBI Taxonomy" id="754435"/>
    <lineage>
        <taxon>Bacteria</taxon>
        <taxon>Pseudomonadati</taxon>
        <taxon>Bacteroidota</taxon>
        <taxon>Flavobacteriia</taxon>
        <taxon>Flavobacteriales</taxon>
        <taxon>Flavobacteriaceae</taxon>
        <taxon>Aureicoccus</taxon>
    </lineage>
</organism>
<keyword evidence="1" id="KW-0812">Transmembrane</keyword>
<accession>A0A2S7T955</accession>
<protein>
    <recommendedName>
        <fullName evidence="5">TonB-dependent receptor plug domain-containing protein</fullName>
    </recommendedName>
</protein>
<evidence type="ECO:0008006" key="5">
    <source>
        <dbReference type="Google" id="ProtNLM"/>
    </source>
</evidence>
<keyword evidence="1" id="KW-0472">Membrane</keyword>
<keyword evidence="1" id="KW-0813">Transport</keyword>
<dbReference type="PROSITE" id="PS52016">
    <property type="entry name" value="TONB_DEPENDENT_REC_3"/>
    <property type="match status" value="1"/>
</dbReference>
<dbReference type="Proteomes" id="UP000239366">
    <property type="component" value="Unassembled WGS sequence"/>
</dbReference>